<dbReference type="RefSeq" id="WP_285724442.1">
    <property type="nucleotide sequence ID" value="NZ_BSDD01000003.1"/>
</dbReference>
<evidence type="ECO:0000313" key="4">
    <source>
        <dbReference type="EMBL" id="GLH70077.1"/>
    </source>
</evidence>
<dbReference type="SUPFAM" id="SSF51735">
    <property type="entry name" value="NAD(P)-binding Rossmann-fold domains"/>
    <property type="match status" value="1"/>
</dbReference>
<dbReference type="Gene3D" id="3.40.50.720">
    <property type="entry name" value="NAD(P)-binding Rossmann-like Domain"/>
    <property type="match status" value="2"/>
</dbReference>
<evidence type="ECO:0000256" key="1">
    <source>
        <dbReference type="ARBA" id="ARBA00023002"/>
    </source>
</evidence>
<dbReference type="InterPro" id="IPR006140">
    <property type="entry name" value="D-isomer_DH_NAD-bd"/>
</dbReference>
<dbReference type="CDD" id="cd05300">
    <property type="entry name" value="2-Hacid_dh_1"/>
    <property type="match status" value="1"/>
</dbReference>
<protein>
    <submittedName>
        <fullName evidence="4">Glyoxylate/hydroxypyruvate reductase A</fullName>
    </submittedName>
</protein>
<evidence type="ECO:0000256" key="2">
    <source>
        <dbReference type="ARBA" id="ARBA00023027"/>
    </source>
</evidence>
<comment type="caution">
    <text evidence="4">The sequence shown here is derived from an EMBL/GenBank/DDBJ whole genome shotgun (WGS) entry which is preliminary data.</text>
</comment>
<keyword evidence="2" id="KW-0520">NAD</keyword>
<dbReference type="PANTHER" id="PTHR43333:SF1">
    <property type="entry name" value="D-ISOMER SPECIFIC 2-HYDROXYACID DEHYDROGENASE NAD-BINDING DOMAIN-CONTAINING PROTEIN"/>
    <property type="match status" value="1"/>
</dbReference>
<dbReference type="PANTHER" id="PTHR43333">
    <property type="entry name" value="2-HACID_DH_C DOMAIN-CONTAINING PROTEIN"/>
    <property type="match status" value="1"/>
</dbReference>
<evidence type="ECO:0000313" key="5">
    <source>
        <dbReference type="Proteomes" id="UP001165089"/>
    </source>
</evidence>
<gene>
    <name evidence="4" type="ORF">GETHPA_16100</name>
</gene>
<accession>A0ABQ5Q5U3</accession>
<dbReference type="Pfam" id="PF02826">
    <property type="entry name" value="2-Hacid_dh_C"/>
    <property type="match status" value="1"/>
</dbReference>
<dbReference type="InterPro" id="IPR036291">
    <property type="entry name" value="NAD(P)-bd_dom_sf"/>
</dbReference>
<keyword evidence="1" id="KW-0560">Oxidoreductase</keyword>
<evidence type="ECO:0000259" key="3">
    <source>
        <dbReference type="Pfam" id="PF02826"/>
    </source>
</evidence>
<proteinExistence type="predicted"/>
<sequence length="313" mass="33774">MRLAVLHHRPQEWASALQDAEPRLEIQSWHPRELETLDHGWLARAEGLFCWRLPAGLVARLPNLRWIQNSGAGVDHLLSDPELPPDLPISRADGAFGFWMARYVAGHLLAGAQRLQPCAEAQGAGRWEPSILPEDLTGEPALVVGFGRIGRQIGRALQALGLAVTGVVRTPRPDPEFPLVGLPDLRSRLGAARVLVLAAPLTPATRGLVDAPLLGHGNGQLTLFNVGRGELVDTDALLAALAQGTLGRAVLDVFPEEPLPAESPLWRHPGVTVTPHHSGPSTPRQLIPDILPNLRAFAEGRPIPSVVDRARGY</sequence>
<reference evidence="4 5" key="1">
    <citation type="journal article" date="2023" name="Antonie Van Leeuwenhoek">
        <title>Mesoterricola silvestris gen. nov., sp. nov., Mesoterricola sediminis sp. nov., Geothrix oryzae sp. nov., Geothrix edaphica sp. nov., Geothrix rubra sp. nov., and Geothrix limicola sp. nov., six novel members of Acidobacteriota isolated from soils.</title>
        <authorList>
            <person name="Itoh H."/>
            <person name="Sugisawa Y."/>
            <person name="Mise K."/>
            <person name="Xu Z."/>
            <person name="Kuniyasu M."/>
            <person name="Ushijima N."/>
            <person name="Kawano K."/>
            <person name="Kobayashi E."/>
            <person name="Shiratori Y."/>
            <person name="Masuda Y."/>
            <person name="Senoo K."/>
        </authorList>
    </citation>
    <scope>NUCLEOTIDE SEQUENCE [LARGE SCALE GENOMIC DNA]</scope>
    <source>
        <strain evidence="4 5">Red803</strain>
    </source>
</reference>
<dbReference type="SUPFAM" id="SSF52283">
    <property type="entry name" value="Formate/glycerate dehydrogenase catalytic domain-like"/>
    <property type="match status" value="1"/>
</dbReference>
<keyword evidence="5" id="KW-1185">Reference proteome</keyword>
<feature type="domain" description="D-isomer specific 2-hydroxyacid dehydrogenase NAD-binding" evidence="3">
    <location>
        <begin position="106"/>
        <end position="277"/>
    </location>
</feature>
<dbReference type="Proteomes" id="UP001165089">
    <property type="component" value="Unassembled WGS sequence"/>
</dbReference>
<organism evidence="4 5">
    <name type="scientific">Geothrix rubra</name>
    <dbReference type="NCBI Taxonomy" id="2927977"/>
    <lineage>
        <taxon>Bacteria</taxon>
        <taxon>Pseudomonadati</taxon>
        <taxon>Acidobacteriota</taxon>
        <taxon>Holophagae</taxon>
        <taxon>Holophagales</taxon>
        <taxon>Holophagaceae</taxon>
        <taxon>Geothrix</taxon>
    </lineage>
</organism>
<name>A0ABQ5Q5U3_9BACT</name>
<dbReference type="EMBL" id="BSDD01000003">
    <property type="protein sequence ID" value="GLH70077.1"/>
    <property type="molecule type" value="Genomic_DNA"/>
</dbReference>